<evidence type="ECO:0000256" key="2">
    <source>
        <dbReference type="ARBA" id="ARBA00022695"/>
    </source>
</evidence>
<evidence type="ECO:0000313" key="4">
    <source>
        <dbReference type="EMBL" id="RDV04149.1"/>
    </source>
</evidence>
<feature type="domain" description="Nucleotidyl transferase" evidence="3">
    <location>
        <begin position="9"/>
        <end position="139"/>
    </location>
</feature>
<keyword evidence="5" id="KW-1185">Reference proteome</keyword>
<evidence type="ECO:0000259" key="3">
    <source>
        <dbReference type="Pfam" id="PF00483"/>
    </source>
</evidence>
<dbReference type="Gene3D" id="3.90.550.10">
    <property type="entry name" value="Spore Coat Polysaccharide Biosynthesis Protein SpsA, Chain A"/>
    <property type="match status" value="1"/>
</dbReference>
<organism evidence="4 5">
    <name type="scientific">Undibacter mobilis</name>
    <dbReference type="NCBI Taxonomy" id="2292256"/>
    <lineage>
        <taxon>Bacteria</taxon>
        <taxon>Pseudomonadati</taxon>
        <taxon>Pseudomonadota</taxon>
        <taxon>Alphaproteobacteria</taxon>
        <taxon>Hyphomicrobiales</taxon>
        <taxon>Nitrobacteraceae</taxon>
        <taxon>Undibacter</taxon>
    </lineage>
</organism>
<dbReference type="Pfam" id="PF00483">
    <property type="entry name" value="NTP_transferase"/>
    <property type="match status" value="1"/>
</dbReference>
<keyword evidence="2" id="KW-0548">Nucleotidyltransferase</keyword>
<protein>
    <submittedName>
        <fullName evidence="4">Nucleotidyltransferase family protein</fullName>
    </submittedName>
</protein>
<comment type="caution">
    <text evidence="4">The sequence shown here is derived from an EMBL/GenBank/DDBJ whole genome shotgun (WGS) entry which is preliminary data.</text>
</comment>
<dbReference type="RefSeq" id="WP_115516175.1">
    <property type="nucleotide sequence ID" value="NZ_QRGO01000001.1"/>
</dbReference>
<dbReference type="GO" id="GO:0016779">
    <property type="term" value="F:nucleotidyltransferase activity"/>
    <property type="evidence" value="ECO:0007669"/>
    <property type="project" value="UniProtKB-KW"/>
</dbReference>
<keyword evidence="1 4" id="KW-0808">Transferase</keyword>
<dbReference type="InterPro" id="IPR029044">
    <property type="entry name" value="Nucleotide-diphossugar_trans"/>
</dbReference>
<dbReference type="CDD" id="cd06422">
    <property type="entry name" value="NTP_transferase_like_1"/>
    <property type="match status" value="1"/>
</dbReference>
<dbReference type="InterPro" id="IPR005835">
    <property type="entry name" value="NTP_transferase_dom"/>
</dbReference>
<dbReference type="Proteomes" id="UP000263993">
    <property type="component" value="Unassembled WGS sequence"/>
</dbReference>
<dbReference type="OrthoDB" id="9788272at2"/>
<dbReference type="PANTHER" id="PTHR43584">
    <property type="entry name" value="NUCLEOTIDYL TRANSFERASE"/>
    <property type="match status" value="1"/>
</dbReference>
<evidence type="ECO:0000313" key="5">
    <source>
        <dbReference type="Proteomes" id="UP000263993"/>
    </source>
</evidence>
<dbReference type="PANTHER" id="PTHR43584:SF8">
    <property type="entry name" value="N-ACETYLMURAMATE ALPHA-1-PHOSPHATE URIDYLYLTRANSFERASE"/>
    <property type="match status" value="1"/>
</dbReference>
<dbReference type="AlphaFoldDB" id="A0A371B963"/>
<accession>A0A371B963</accession>
<dbReference type="SUPFAM" id="SSF53448">
    <property type="entry name" value="Nucleotide-diphospho-sugar transferases"/>
    <property type="match status" value="1"/>
</dbReference>
<evidence type="ECO:0000256" key="1">
    <source>
        <dbReference type="ARBA" id="ARBA00022679"/>
    </source>
</evidence>
<sequence length="241" mass="25425">MSIDTPHSAMVLAAGFGQRMRPLTATMPKPLVKVAGKALLDHVLDRLAAAGVTRAIVNVHYLGDQIVSHVASRAAPKVVISDERDALLDTGGGVVKALPLLGDEPFFHINSDTIWIDGVQPNLTRLAEHFDAAAMDALLLLAPTAGSIGYDGRGDFTMAPDGQLAWPEERAVAPFVFAGAAILSPRLFDGAPQGAFSLTRLFDKAIDAGRLYGLRLEGLWMHVGTPDAIALAEQAIAESTG</sequence>
<dbReference type="InterPro" id="IPR050065">
    <property type="entry name" value="GlmU-like"/>
</dbReference>
<reference evidence="5" key="1">
    <citation type="submission" date="2018-08" db="EMBL/GenBank/DDBJ databases">
        <authorList>
            <person name="Kim S.-J."/>
            <person name="Jung G.-Y."/>
        </authorList>
    </citation>
    <scope>NUCLEOTIDE SEQUENCE [LARGE SCALE GENOMIC DNA]</scope>
    <source>
        <strain evidence="5">GY_H</strain>
    </source>
</reference>
<name>A0A371B963_9BRAD</name>
<dbReference type="EMBL" id="QRGO01000001">
    <property type="protein sequence ID" value="RDV04149.1"/>
    <property type="molecule type" value="Genomic_DNA"/>
</dbReference>
<gene>
    <name evidence="4" type="ORF">DXH78_05850</name>
</gene>
<proteinExistence type="predicted"/>